<proteinExistence type="inferred from homology"/>
<dbReference type="NCBIfam" id="TIGR00313">
    <property type="entry name" value="cobQ"/>
    <property type="match status" value="1"/>
</dbReference>
<dbReference type="PANTHER" id="PTHR21343">
    <property type="entry name" value="DETHIOBIOTIN SYNTHETASE"/>
    <property type="match status" value="1"/>
</dbReference>
<dbReference type="InterPro" id="IPR011698">
    <property type="entry name" value="GATase_3"/>
</dbReference>
<dbReference type="UniPathway" id="UPA00148"/>
<evidence type="ECO:0000259" key="5">
    <source>
        <dbReference type="Pfam" id="PF01656"/>
    </source>
</evidence>
<dbReference type="InterPro" id="IPR047045">
    <property type="entry name" value="CobQ_N"/>
</dbReference>
<name>A0A1B9XWJ7_9FLAO</name>
<accession>A0A1B9XWJ7</accession>
<evidence type="ECO:0000259" key="6">
    <source>
        <dbReference type="Pfam" id="PF07685"/>
    </source>
</evidence>
<sequence length="487" mass="54351">MQNLQPIMLVGTGSDVGKSWITTGICRWLKQKGYAPAPFKAQNMSLNSFSTPDNLEIGRAQAVQAEACGIPPTVEMNPILLKPSSLNKSQIVLHGKPIGDQTAKEYFLGDNKKQLFEEAKKSFDQLAAKHNPIVMEGAGSISELNLKHRDIVNMRMAAAANACVYLVADIDKGGVFGSVYGTIELLEDWERKLIKGIIINKFRGDTALFVDGKKKLEELTNIPVLGILPYEKDIILEEEDSVALNSRETTATNNKLNIAVVKLHYMSNYTDFQVLEQEPLINLYFTRDSKELNKADVLIIPGTKNTIEDLIALKKDGLDSIIKKQYANIPVIGICGGYQMLGKVVKDPFSVESNIKSEDGLGIFDIETTLSKTKQTVQRNFQFKDIKELCEGYEIHMGETIVPKNKHLNCINGKEEGYFDGNKSWGTYLHGIFDNQEITTELLQLKFPNAKAKNYKVFKATQFTKLANWIDENLDMATILKNGAQKC</sequence>
<keyword evidence="3 4" id="KW-0315">Glutamine amidotransferase</keyword>
<dbReference type="GO" id="GO:0003824">
    <property type="term" value="F:catalytic activity"/>
    <property type="evidence" value="ECO:0007669"/>
    <property type="project" value="InterPro"/>
</dbReference>
<comment type="caution">
    <text evidence="7">The sequence shown here is derived from an EMBL/GenBank/DDBJ whole genome shotgun (WGS) entry which is preliminary data.</text>
</comment>
<dbReference type="InterPro" id="IPR002586">
    <property type="entry name" value="CobQ/CobB/MinD/ParA_Nub-bd_dom"/>
</dbReference>
<evidence type="ECO:0000256" key="4">
    <source>
        <dbReference type="HAMAP-Rule" id="MF_00028"/>
    </source>
</evidence>
<feature type="domain" description="CobB/CobQ-like glutamine amidotransferase" evidence="6">
    <location>
        <begin position="257"/>
        <end position="437"/>
    </location>
</feature>
<protein>
    <recommendedName>
        <fullName evidence="4">Cobyric acid synthase</fullName>
    </recommendedName>
</protein>
<dbReference type="SUPFAM" id="SSF52317">
    <property type="entry name" value="Class I glutamine amidotransferase-like"/>
    <property type="match status" value="1"/>
</dbReference>
<evidence type="ECO:0000256" key="1">
    <source>
        <dbReference type="ARBA" id="ARBA00004953"/>
    </source>
</evidence>
<gene>
    <name evidence="4" type="primary">cobQ</name>
    <name evidence="7" type="ORF">BA195_13600</name>
</gene>
<dbReference type="Gene3D" id="3.40.50.300">
    <property type="entry name" value="P-loop containing nucleotide triphosphate hydrolases"/>
    <property type="match status" value="1"/>
</dbReference>
<comment type="similarity">
    <text evidence="4">Belongs to the CobB/CobQ family. CobQ subfamily.</text>
</comment>
<dbReference type="Proteomes" id="UP000093186">
    <property type="component" value="Unassembled WGS sequence"/>
</dbReference>
<comment type="function">
    <text evidence="4">Catalyzes amidations at positions B, D, E, and G on adenosylcobyrinic A,C-diamide. NH(2) groups are provided by glutamine, and one molecule of ATP is hydrogenolyzed for each amidation.</text>
</comment>
<evidence type="ECO:0000313" key="7">
    <source>
        <dbReference type="EMBL" id="OCK41876.1"/>
    </source>
</evidence>
<dbReference type="GO" id="GO:0015420">
    <property type="term" value="F:ABC-type vitamin B12 transporter activity"/>
    <property type="evidence" value="ECO:0007669"/>
    <property type="project" value="UniProtKB-UniRule"/>
</dbReference>
<feature type="domain" description="CobQ/CobB/MinD/ParA nucleotide binding" evidence="5">
    <location>
        <begin position="7"/>
        <end position="235"/>
    </location>
</feature>
<feature type="active site" description="Nucleophile" evidence="4">
    <location>
        <position position="335"/>
    </location>
</feature>
<dbReference type="Gene3D" id="3.40.50.880">
    <property type="match status" value="1"/>
</dbReference>
<dbReference type="STRING" id="447689.BA195_13600"/>
<keyword evidence="2 4" id="KW-0169">Cobalamin biosynthesis</keyword>
<organism evidence="7 8">
    <name type="scientific">Tenacibaculum soleae</name>
    <dbReference type="NCBI Taxonomy" id="447689"/>
    <lineage>
        <taxon>Bacteria</taxon>
        <taxon>Pseudomonadati</taxon>
        <taxon>Bacteroidota</taxon>
        <taxon>Flavobacteriia</taxon>
        <taxon>Flavobacteriales</taxon>
        <taxon>Flavobacteriaceae</taxon>
        <taxon>Tenacibaculum</taxon>
    </lineage>
</organism>
<dbReference type="RefSeq" id="WP_068706493.1">
    <property type="nucleotide sequence ID" value="NZ_MAKX01000042.1"/>
</dbReference>
<dbReference type="CDD" id="cd05389">
    <property type="entry name" value="CobQ_N"/>
    <property type="match status" value="1"/>
</dbReference>
<dbReference type="Pfam" id="PF07685">
    <property type="entry name" value="GATase_3"/>
    <property type="match status" value="1"/>
</dbReference>
<dbReference type="InterPro" id="IPR029062">
    <property type="entry name" value="Class_I_gatase-like"/>
</dbReference>
<dbReference type="OrthoDB" id="9808302at2"/>
<dbReference type="HAMAP" id="MF_00028">
    <property type="entry name" value="CobQ"/>
    <property type="match status" value="1"/>
</dbReference>
<evidence type="ECO:0000313" key="8">
    <source>
        <dbReference type="Proteomes" id="UP000093186"/>
    </source>
</evidence>
<feature type="active site" evidence="4">
    <location>
        <position position="430"/>
    </location>
</feature>
<dbReference type="PROSITE" id="PS51274">
    <property type="entry name" value="GATASE_COBBQ"/>
    <property type="match status" value="1"/>
</dbReference>
<dbReference type="Pfam" id="PF01656">
    <property type="entry name" value="CbiA"/>
    <property type="match status" value="1"/>
</dbReference>
<dbReference type="InterPro" id="IPR004459">
    <property type="entry name" value="CobQ_synth"/>
</dbReference>
<dbReference type="CDD" id="cd01750">
    <property type="entry name" value="GATase1_CobQ"/>
    <property type="match status" value="1"/>
</dbReference>
<evidence type="ECO:0000256" key="2">
    <source>
        <dbReference type="ARBA" id="ARBA00022573"/>
    </source>
</evidence>
<dbReference type="InterPro" id="IPR027417">
    <property type="entry name" value="P-loop_NTPase"/>
</dbReference>
<dbReference type="PANTHER" id="PTHR21343:SF1">
    <property type="entry name" value="COBYRIC ACID SYNTHASE"/>
    <property type="match status" value="1"/>
</dbReference>
<reference evidence="7 8" key="1">
    <citation type="submission" date="2016-06" db="EMBL/GenBank/DDBJ databases">
        <title>Draft Genome Sequence of Tenacibaculum soleae UCD-KL19.</title>
        <authorList>
            <person name="Eisen J.A."/>
            <person name="Coil D.A."/>
            <person name="Lujan K.M."/>
        </authorList>
    </citation>
    <scope>NUCLEOTIDE SEQUENCE [LARGE SCALE GENOMIC DNA]</scope>
    <source>
        <strain evidence="7 8">UCD-KL19</strain>
    </source>
</reference>
<comment type="pathway">
    <text evidence="1 4">Cofactor biosynthesis; adenosylcobalamin biosynthesis.</text>
</comment>
<dbReference type="EMBL" id="MAKX01000042">
    <property type="protein sequence ID" value="OCK41876.1"/>
    <property type="molecule type" value="Genomic_DNA"/>
</dbReference>
<dbReference type="SUPFAM" id="SSF52540">
    <property type="entry name" value="P-loop containing nucleoside triphosphate hydrolases"/>
    <property type="match status" value="1"/>
</dbReference>
<evidence type="ECO:0000256" key="3">
    <source>
        <dbReference type="ARBA" id="ARBA00022962"/>
    </source>
</evidence>
<keyword evidence="8" id="KW-1185">Reference proteome</keyword>
<dbReference type="InterPro" id="IPR033949">
    <property type="entry name" value="CobQ_GATase1"/>
</dbReference>
<dbReference type="NCBIfam" id="NF001989">
    <property type="entry name" value="PRK00784.1"/>
    <property type="match status" value="1"/>
</dbReference>
<dbReference type="AlphaFoldDB" id="A0A1B9XWJ7"/>
<dbReference type="GO" id="GO:0009236">
    <property type="term" value="P:cobalamin biosynthetic process"/>
    <property type="evidence" value="ECO:0007669"/>
    <property type="project" value="UniProtKB-UniRule"/>
</dbReference>